<keyword evidence="2" id="KW-1185">Reference proteome</keyword>
<accession>A0A5B7CNJ3</accession>
<protein>
    <submittedName>
        <fullName evidence="1">Uncharacterized protein</fullName>
    </submittedName>
</protein>
<gene>
    <name evidence="1" type="ORF">E2C01_003306</name>
</gene>
<evidence type="ECO:0000313" key="2">
    <source>
        <dbReference type="Proteomes" id="UP000324222"/>
    </source>
</evidence>
<reference evidence="1 2" key="1">
    <citation type="submission" date="2019-05" db="EMBL/GenBank/DDBJ databases">
        <title>Another draft genome of Portunus trituberculatus and its Hox gene families provides insights of decapod evolution.</title>
        <authorList>
            <person name="Jeong J.-H."/>
            <person name="Song I."/>
            <person name="Kim S."/>
            <person name="Choi T."/>
            <person name="Kim D."/>
            <person name="Ryu S."/>
            <person name="Kim W."/>
        </authorList>
    </citation>
    <scope>NUCLEOTIDE SEQUENCE [LARGE SCALE GENOMIC DNA]</scope>
    <source>
        <tissue evidence="1">Muscle</tissue>
    </source>
</reference>
<comment type="caution">
    <text evidence="1">The sequence shown here is derived from an EMBL/GenBank/DDBJ whole genome shotgun (WGS) entry which is preliminary data.</text>
</comment>
<sequence>MLGPGRAGQPRPDCECDLTGTHLIPRLSRDDGQIRHKGRDLLGKERRDVCMPPFVRFLLRCVSGGLLRAASPSHAPSVASGLFCTHILSLRRFWEGCGVWSCFRIMTSRNPRPRSHAAVTVLQDNTTECCARVEVLANTVKWTCSKGNP</sequence>
<organism evidence="1 2">
    <name type="scientific">Portunus trituberculatus</name>
    <name type="common">Swimming crab</name>
    <name type="synonym">Neptunus trituberculatus</name>
    <dbReference type="NCBI Taxonomy" id="210409"/>
    <lineage>
        <taxon>Eukaryota</taxon>
        <taxon>Metazoa</taxon>
        <taxon>Ecdysozoa</taxon>
        <taxon>Arthropoda</taxon>
        <taxon>Crustacea</taxon>
        <taxon>Multicrustacea</taxon>
        <taxon>Malacostraca</taxon>
        <taxon>Eumalacostraca</taxon>
        <taxon>Eucarida</taxon>
        <taxon>Decapoda</taxon>
        <taxon>Pleocyemata</taxon>
        <taxon>Brachyura</taxon>
        <taxon>Eubrachyura</taxon>
        <taxon>Portunoidea</taxon>
        <taxon>Portunidae</taxon>
        <taxon>Portuninae</taxon>
        <taxon>Portunus</taxon>
    </lineage>
</organism>
<evidence type="ECO:0000313" key="1">
    <source>
        <dbReference type="EMBL" id="MPC10668.1"/>
    </source>
</evidence>
<dbReference type="AlphaFoldDB" id="A0A5B7CNJ3"/>
<dbReference type="EMBL" id="VSRR010000126">
    <property type="protein sequence ID" value="MPC10668.1"/>
    <property type="molecule type" value="Genomic_DNA"/>
</dbReference>
<proteinExistence type="predicted"/>
<dbReference type="Proteomes" id="UP000324222">
    <property type="component" value="Unassembled WGS sequence"/>
</dbReference>
<name>A0A5B7CNJ3_PORTR</name>